<organism evidence="3 4">
    <name type="scientific">Agrocybe pediades</name>
    <dbReference type="NCBI Taxonomy" id="84607"/>
    <lineage>
        <taxon>Eukaryota</taxon>
        <taxon>Fungi</taxon>
        <taxon>Dikarya</taxon>
        <taxon>Basidiomycota</taxon>
        <taxon>Agaricomycotina</taxon>
        <taxon>Agaricomycetes</taxon>
        <taxon>Agaricomycetidae</taxon>
        <taxon>Agaricales</taxon>
        <taxon>Agaricineae</taxon>
        <taxon>Strophariaceae</taxon>
        <taxon>Agrocybe</taxon>
    </lineage>
</organism>
<feature type="compositionally biased region" description="Pro residues" evidence="1">
    <location>
        <begin position="732"/>
        <end position="741"/>
    </location>
</feature>
<accession>A0A8H4QII3</accession>
<feature type="compositionally biased region" description="Basic and acidic residues" evidence="1">
    <location>
        <begin position="470"/>
        <end position="511"/>
    </location>
</feature>
<feature type="region of interest" description="Disordered" evidence="1">
    <location>
        <begin position="270"/>
        <end position="323"/>
    </location>
</feature>
<feature type="compositionally biased region" description="Basic and acidic residues" evidence="1">
    <location>
        <begin position="914"/>
        <end position="928"/>
    </location>
</feature>
<proteinExistence type="predicted"/>
<evidence type="ECO:0000259" key="2">
    <source>
        <dbReference type="SMART" id="SM01327"/>
    </source>
</evidence>
<feature type="region of interest" description="Disordered" evidence="1">
    <location>
        <begin position="22"/>
        <end position="104"/>
    </location>
</feature>
<dbReference type="OrthoDB" id="5589766at2759"/>
<feature type="compositionally biased region" description="Low complexity" evidence="1">
    <location>
        <begin position="288"/>
        <end position="309"/>
    </location>
</feature>
<feature type="region of interest" description="Disordered" evidence="1">
    <location>
        <begin position="621"/>
        <end position="946"/>
    </location>
</feature>
<keyword evidence="4" id="KW-1185">Reference proteome</keyword>
<name>A0A8H4QII3_9AGAR</name>
<feature type="compositionally biased region" description="Pro residues" evidence="1">
    <location>
        <begin position="377"/>
        <end position="387"/>
    </location>
</feature>
<dbReference type="AlphaFoldDB" id="A0A8H4QII3"/>
<evidence type="ECO:0000313" key="4">
    <source>
        <dbReference type="Proteomes" id="UP000521872"/>
    </source>
</evidence>
<feature type="compositionally biased region" description="Low complexity" evidence="1">
    <location>
        <begin position="432"/>
        <end position="462"/>
    </location>
</feature>
<dbReference type="InterPro" id="IPR013941">
    <property type="entry name" value="ZDS1_C"/>
</dbReference>
<dbReference type="SMART" id="SM01327">
    <property type="entry name" value="Zds_C"/>
    <property type="match status" value="1"/>
</dbReference>
<feature type="compositionally biased region" description="Low complexity" evidence="1">
    <location>
        <begin position="838"/>
        <end position="857"/>
    </location>
</feature>
<feature type="compositionally biased region" description="Low complexity" evidence="1">
    <location>
        <begin position="142"/>
        <end position="153"/>
    </location>
</feature>
<dbReference type="Pfam" id="PF08632">
    <property type="entry name" value="Zds_C"/>
    <property type="match status" value="1"/>
</dbReference>
<feature type="compositionally biased region" description="Pro residues" evidence="1">
    <location>
        <begin position="814"/>
        <end position="829"/>
    </location>
</feature>
<dbReference type="PANTHER" id="PTHR28089:SF1">
    <property type="entry name" value="PROTEIN ZDS1-RELATED"/>
    <property type="match status" value="1"/>
</dbReference>
<feature type="compositionally biased region" description="Polar residues" evidence="1">
    <location>
        <begin position="753"/>
        <end position="770"/>
    </location>
</feature>
<feature type="region of interest" description="Disordered" evidence="1">
    <location>
        <begin position="354"/>
        <end position="511"/>
    </location>
</feature>
<dbReference type="Proteomes" id="UP000521872">
    <property type="component" value="Unassembled WGS sequence"/>
</dbReference>
<protein>
    <recommendedName>
        <fullName evidence="2">Protein Zds1 C-terminal domain-containing protein</fullName>
    </recommendedName>
</protein>
<dbReference type="GO" id="GO:0010971">
    <property type="term" value="P:positive regulation of G2/M transition of mitotic cell cycle"/>
    <property type="evidence" value="ECO:0007669"/>
    <property type="project" value="TreeGrafter"/>
</dbReference>
<dbReference type="EMBL" id="JAACJL010000058">
    <property type="protein sequence ID" value="KAF4611002.1"/>
    <property type="molecule type" value="Genomic_DNA"/>
</dbReference>
<feature type="compositionally biased region" description="Polar residues" evidence="1">
    <location>
        <begin position="629"/>
        <end position="639"/>
    </location>
</feature>
<dbReference type="GO" id="GO:0005737">
    <property type="term" value="C:cytoplasm"/>
    <property type="evidence" value="ECO:0007669"/>
    <property type="project" value="TreeGrafter"/>
</dbReference>
<dbReference type="GO" id="GO:0030010">
    <property type="term" value="P:establishment of cell polarity"/>
    <property type="evidence" value="ECO:0007669"/>
    <property type="project" value="TreeGrafter"/>
</dbReference>
<dbReference type="PANTHER" id="PTHR28089">
    <property type="entry name" value="PROTEIN ZDS1-RELATED"/>
    <property type="match status" value="1"/>
</dbReference>
<reference evidence="3 4" key="1">
    <citation type="submission" date="2019-12" db="EMBL/GenBank/DDBJ databases">
        <authorList>
            <person name="Floudas D."/>
            <person name="Bentzer J."/>
            <person name="Ahren D."/>
            <person name="Johansson T."/>
            <person name="Persson P."/>
            <person name="Tunlid A."/>
        </authorList>
    </citation>
    <scope>NUCLEOTIDE SEQUENCE [LARGE SCALE GENOMIC DNA]</scope>
    <source>
        <strain evidence="3 4">CBS 102.39</strain>
    </source>
</reference>
<feature type="region of interest" description="Disordered" evidence="1">
    <location>
        <begin position="130"/>
        <end position="176"/>
    </location>
</feature>
<feature type="compositionally biased region" description="Polar residues" evidence="1">
    <location>
        <begin position="882"/>
        <end position="908"/>
    </location>
</feature>
<feature type="compositionally biased region" description="Low complexity" evidence="1">
    <location>
        <begin position="397"/>
        <end position="419"/>
    </location>
</feature>
<evidence type="ECO:0000256" key="1">
    <source>
        <dbReference type="SAM" id="MobiDB-lite"/>
    </source>
</evidence>
<feature type="compositionally biased region" description="Basic and acidic residues" evidence="1">
    <location>
        <begin position="640"/>
        <end position="689"/>
    </location>
</feature>
<sequence>MAARQLQPSEYEIQREVEALKDLRRRSTNPGALTIDPDLPNQPSSASPTSPYRIAKSPVLPSSNAELSPANHLGESSASSDRGRSAVNSRPSDAPNNPADDPLHLFWVPASLHPEIAPAEFRAFLKEHARSPPAEGTEAQPSSSASLSSSSSLSRKRSMLSRQYRPKENDGVEEENVVPIKRNRSLLYPTNPGPQLTISDLQKLEELAEEASESDDPSRLRSVLRRSLSLNISPTAIDLMDEVPDMGDEADSPIIVPPPGQILRRAARTKIRKPSLPGDGGGHRFGASRRGAGAAAPPSTESRTSSEMSSSDHGEADSSGIQLRRTTMSEEGAHYITRPESYSEETSIYDSYVRDDDEEQSYVLPPIGSTSATPVLLPLPPQEPFAIPPHIDDAPQIPAEVIAVEPEPPVQVIHQPQPQRLAVPQPVPEQFTPSRTPSPSESVSVSEKSTIAPSTPSFISTPPSTPPPQTRKEKEKDRKGLFGKWGSDKSSKKDKKDKENKDRAASEKEKESGFFGSLFGKKKQEAEYHSSITGGTSGREAAQALLGASKPSKSYVPSTSPGLAPGIGGNPYARYPIHVERAIYRLSHIKLANPRRPLYEQVLISNLMFWYLGVINKAQNPTPSPTQPAPNGNQNTTGTDVREDNEQEEKERREKEQKEKELKEKAEKERLEKEQKERELEQKKKESGRRGSLTKTPAGGAQAGRRAEMPVKGPQYEMQHRVMEQEYGAYNAPPPRSPTAPVPMQNGVPPQGYSRSQPPQSASAYSTSPPQAQPRAQPEHYYYQSQPENPHQRQGLPPGAMPPVDQSGWMSQQPPSPTPQHMPSNPPPNAKASRRSRSPPSHQRQQQPRQHHPAAQPMQMHKLNTSQESLGERNPGFRTPGRSLSATATSVGSPSPNGASLRKGNSVNAAVPYDNKRSRTSDGRPPSREEEDVPLAVWQQQAQRRR</sequence>
<feature type="compositionally biased region" description="Polar residues" evidence="1">
    <location>
        <begin position="74"/>
        <end position="91"/>
    </location>
</feature>
<feature type="compositionally biased region" description="Polar residues" evidence="1">
    <location>
        <begin position="41"/>
        <end position="50"/>
    </location>
</feature>
<gene>
    <name evidence="3" type="ORF">D9613_006862</name>
</gene>
<evidence type="ECO:0000313" key="3">
    <source>
        <dbReference type="EMBL" id="KAF4611002.1"/>
    </source>
</evidence>
<feature type="domain" description="Protein Zds1 C-terminal" evidence="2">
    <location>
        <begin position="563"/>
        <end position="616"/>
    </location>
</feature>
<comment type="caution">
    <text evidence="3">The sequence shown here is derived from an EMBL/GenBank/DDBJ whole genome shotgun (WGS) entry which is preliminary data.</text>
</comment>
<dbReference type="InterPro" id="IPR040206">
    <property type="entry name" value="Zds1/2"/>
</dbReference>